<dbReference type="STRING" id="215250.A0A316YSL7"/>
<dbReference type="InterPro" id="IPR048395">
    <property type="entry name" value="Glyco_hydro_31_C"/>
</dbReference>
<dbReference type="Proteomes" id="UP000245768">
    <property type="component" value="Unassembled WGS sequence"/>
</dbReference>
<evidence type="ECO:0000259" key="3">
    <source>
        <dbReference type="Pfam" id="PF01055"/>
    </source>
</evidence>
<dbReference type="InterPro" id="IPR000322">
    <property type="entry name" value="Glyco_hydro_31_TIM"/>
</dbReference>
<dbReference type="AlphaFoldDB" id="A0A316YSL7"/>
<organism evidence="5 6">
    <name type="scientific">Acaromyces ingoldii</name>
    <dbReference type="NCBI Taxonomy" id="215250"/>
    <lineage>
        <taxon>Eukaryota</taxon>
        <taxon>Fungi</taxon>
        <taxon>Dikarya</taxon>
        <taxon>Basidiomycota</taxon>
        <taxon>Ustilaginomycotina</taxon>
        <taxon>Exobasidiomycetes</taxon>
        <taxon>Exobasidiales</taxon>
        <taxon>Cryptobasidiaceae</taxon>
        <taxon>Acaromyces</taxon>
    </lineage>
</organism>
<accession>A0A316YSL7</accession>
<reference evidence="5 6" key="1">
    <citation type="journal article" date="2018" name="Mol. Biol. Evol.">
        <title>Broad Genomic Sampling Reveals a Smut Pathogenic Ancestry of the Fungal Clade Ustilaginomycotina.</title>
        <authorList>
            <person name="Kijpornyongpan T."/>
            <person name="Mondo S.J."/>
            <person name="Barry K."/>
            <person name="Sandor L."/>
            <person name="Lee J."/>
            <person name="Lipzen A."/>
            <person name="Pangilinan J."/>
            <person name="LaButti K."/>
            <person name="Hainaut M."/>
            <person name="Henrissat B."/>
            <person name="Grigoriev I.V."/>
            <person name="Spatafora J.W."/>
            <person name="Aime M.C."/>
        </authorList>
    </citation>
    <scope>NUCLEOTIDE SEQUENCE [LARGE SCALE GENOMIC DNA]</scope>
    <source>
        <strain evidence="5 6">MCA 4198</strain>
    </source>
</reference>
<feature type="domain" description="Glycoside hydrolase family 31 TIM barrel" evidence="3">
    <location>
        <begin position="362"/>
        <end position="776"/>
    </location>
</feature>
<dbReference type="Gene3D" id="3.20.20.80">
    <property type="entry name" value="Glycosidases"/>
    <property type="match status" value="1"/>
</dbReference>
<dbReference type="Pfam" id="PF01055">
    <property type="entry name" value="Glyco_hydro_31_2nd"/>
    <property type="match status" value="1"/>
</dbReference>
<keyword evidence="6" id="KW-1185">Reference proteome</keyword>
<evidence type="ECO:0000256" key="2">
    <source>
        <dbReference type="RuleBase" id="RU361185"/>
    </source>
</evidence>
<feature type="domain" description="Glycosyl hydrolase family 31 C-terminal" evidence="4">
    <location>
        <begin position="785"/>
        <end position="914"/>
    </location>
</feature>
<evidence type="ECO:0000256" key="1">
    <source>
        <dbReference type="ARBA" id="ARBA00007806"/>
    </source>
</evidence>
<comment type="similarity">
    <text evidence="1 2">Belongs to the glycosyl hydrolase 31 family.</text>
</comment>
<dbReference type="InterPro" id="IPR017853">
    <property type="entry name" value="GH"/>
</dbReference>
<dbReference type="PANTHER" id="PTHR22762">
    <property type="entry name" value="ALPHA-GLUCOSIDASE"/>
    <property type="match status" value="1"/>
</dbReference>
<evidence type="ECO:0000313" key="5">
    <source>
        <dbReference type="EMBL" id="PWN92299.1"/>
    </source>
</evidence>
<dbReference type="GeneID" id="37043266"/>
<sequence length="1083" mass="121696">MSGRVFLPDSLEQPTRVGYEEDGAIYKFWKVEDFFAGFDTVPDPSHVDQSTPYFDGMMAPYSPVTGPLKGVQVSPDDALTLEVTLTDTSLLLIELIRFDTFRIRWGPAKTKASQYSMRLSPSIVMDSLGELRARLQQDEDYKLTAVGQDLAQDHDDARFEWSVRRDGLETMKIIVRLADFSLEAWRNVGQNVAPGQTQGASKWACVWSTTSATDGSTVPPLLARKDPEGNYAVCFGVTKRGKSLGYGEQGGLSLFKEKQMLNNFNYDNMGYSAVYGQQAIDPREPMYHSDPFWVEVDGVAGYKSAVGTFVDDYSQILVDVATKHAAVQRVGSRFGDLEVHINCADDLAGACFAHASTVGRTKLFPRYVLGYHQGCYGWDTRQKVIDAVEKHRRYGIPLDGAHIDVDLQDHYRTFTMDQGPNGKFKDAKGMFTHLKSLGVKCSTNITPVIASVDNDKRNYWENGSQARQQYRTLDEGLKLNVFVKDHRWNAPSNPPVYAYWEGGQEHKWAPASIDNYNDGASAFRGGVSYGENLGTDGVYPDFGRKAVRDWWGRQYKDLLDDGLEMVWQDMTTPCIRTGAGDMKSFPFRLLLSDDSTSGRQQEGILSAAVKIQNLYSYNLHKATYHGLQRQSSRRDLRNFIVGRGSFTGAHRFAALWTGDTTSSWDFLRIMLQQVLSCGIGGTILAGADVGGFERFPWTSQWADPQLLIRWTLANSLLPWFRNHYMGKPGAKLFQEPYGYYEYAANMGDQAPLYRAVLPICRYFITLRYTLMQLLYDQLFGSLFDGKPIARSMLATDPWDLSLCNDHQNFLSEQFVIGNDLFVAPVVHSQQELATFAKSDFDVYLPRSSRYFDFNLHLLSSGDLGPLTSNWAPLSGARPGGQVFEYITSIDRYVLGDVGHLPYLLPTFVREGAIIPTIQIESYVRQLRPNPITLHCYPISDGRPKTSYDMYLDDGISRASAPSHLPQFDLDRESEAKSDYRHIRVEQQRTGDVRTITLTLVHSKYDLQRTKADIGDKLTLYVWHEVDEAERAQKGLSIGVAKGAPPSPSTDDSARWDFDATINATIISVDVDDVDVRQVTVTLP</sequence>
<proteinExistence type="inferred from homology"/>
<dbReference type="SUPFAM" id="SSF51445">
    <property type="entry name" value="(Trans)glycosidases"/>
    <property type="match status" value="1"/>
</dbReference>
<dbReference type="InParanoid" id="A0A316YSL7"/>
<dbReference type="GO" id="GO:0005975">
    <property type="term" value="P:carbohydrate metabolic process"/>
    <property type="evidence" value="ECO:0007669"/>
    <property type="project" value="InterPro"/>
</dbReference>
<gene>
    <name evidence="5" type="ORF">FA10DRAFT_266084</name>
</gene>
<dbReference type="InterPro" id="IPR013780">
    <property type="entry name" value="Glyco_hydro_b"/>
</dbReference>
<dbReference type="Pfam" id="PF21365">
    <property type="entry name" value="Glyco_hydro_31_3rd"/>
    <property type="match status" value="1"/>
</dbReference>
<evidence type="ECO:0000259" key="4">
    <source>
        <dbReference type="Pfam" id="PF21365"/>
    </source>
</evidence>
<name>A0A316YSL7_9BASI</name>
<dbReference type="RefSeq" id="XP_025379497.1">
    <property type="nucleotide sequence ID" value="XM_025521350.1"/>
</dbReference>
<keyword evidence="2" id="KW-0378">Hydrolase</keyword>
<dbReference type="Gene3D" id="2.60.40.4040">
    <property type="match status" value="1"/>
</dbReference>
<keyword evidence="2" id="KW-0326">Glycosidase</keyword>
<dbReference type="PANTHER" id="PTHR22762:SF120">
    <property type="entry name" value="HETEROGLYCAN GLUCOSIDASE 1"/>
    <property type="match status" value="1"/>
</dbReference>
<dbReference type="Gene3D" id="2.60.40.1760">
    <property type="entry name" value="glycosyl hydrolase (family 31)"/>
    <property type="match status" value="1"/>
</dbReference>
<dbReference type="OrthoDB" id="5839090at2759"/>
<evidence type="ECO:0000313" key="6">
    <source>
        <dbReference type="Proteomes" id="UP000245768"/>
    </source>
</evidence>
<dbReference type="GO" id="GO:0004553">
    <property type="term" value="F:hydrolase activity, hydrolyzing O-glycosyl compounds"/>
    <property type="evidence" value="ECO:0007669"/>
    <property type="project" value="InterPro"/>
</dbReference>
<dbReference type="Gene3D" id="2.60.40.1180">
    <property type="entry name" value="Golgi alpha-mannosidase II"/>
    <property type="match status" value="1"/>
</dbReference>
<evidence type="ECO:0008006" key="7">
    <source>
        <dbReference type="Google" id="ProtNLM"/>
    </source>
</evidence>
<protein>
    <recommendedName>
        <fullName evidence="7">Glycoside hydrolase family 31 N-terminal domain-containing protein</fullName>
    </recommendedName>
</protein>
<dbReference type="EMBL" id="KZ819635">
    <property type="protein sequence ID" value="PWN92299.1"/>
    <property type="molecule type" value="Genomic_DNA"/>
</dbReference>